<evidence type="ECO:0000313" key="2">
    <source>
        <dbReference type="EMBL" id="MBB6735604.1"/>
    </source>
</evidence>
<feature type="compositionally biased region" description="Basic and acidic residues" evidence="1">
    <location>
        <begin position="559"/>
        <end position="574"/>
    </location>
</feature>
<feature type="compositionally biased region" description="Low complexity" evidence="1">
    <location>
        <begin position="797"/>
        <end position="820"/>
    </location>
</feature>
<feature type="region of interest" description="Disordered" evidence="1">
    <location>
        <begin position="1379"/>
        <end position="1477"/>
    </location>
</feature>
<gene>
    <name evidence="2" type="ORF">H7C18_32310</name>
</gene>
<feature type="compositionally biased region" description="Basic and acidic residues" evidence="1">
    <location>
        <begin position="502"/>
        <end position="513"/>
    </location>
</feature>
<sequence>MKPKGGSVRAAVRAMTRHEFFASGILDKYAPVRRSSERGSPLVFRKAENAKRSKAPGASVIHVRLTPSAAPGIRERLRETERVVEKLRVIEREKVVEKERVVVRHVLPVREADRIVREQRLLREKALTVPPPVQIGRNPAGGVEADGRANSGLAGDMPLGHAASATGKAPPDGGRKAGSGKKLAARAEANRRAIGSPSGRQPDRERQSSNQIPESDRVSQRGSDEAGPAATGEGIAEQAPDAAGLSGPWSGTAGTEEGASNASGGHGKGASATDAARSGGVQKAPATAALRYRDSWPLTARRKMTGTLVPARTDGPSSASIFPRKAAVSLKRAAFEGALIVHRQGSGRSMPPSASSPAGISASSSSQPSRSRSDVSPPAGERTRRFRAEPGIASTGASREQSAAGGIASPQTPASSAPGTAVAGTGEGTLQAGREGRGDRKSVPNPSTDANEEADPGDTGQGGPAPGSNRTGNTGAPTASESVHPISAPPLPGSDNELPASKAERKEGRRTREAAAGPSDSASPAGSGHETEGTVESFSVDGMSGAAFVSEELVSAQDPKGRAEPEVSSHEELSKTAALGEDTSSIDGIGGYPSPIKGRFVRATGPRPDGGLPSVYWLLSAERLASKPNRIVSIPSPLRLIDRLARHGGTGGLRAPGPDLADGTPRFGYGTSGLAAVDHPPVRAPSRSAPAAEMPEAGQDTNSNGKPRVGLGPGVGPDAGSAGREPSLVHRTEQPSASPSAAAKSDIEVRQGTSEGGRNTKSALQAETAAGRQAAVSSQPDIAAVPTVEATGPNRVAGAGQSAAAGGPNAAEAAEATEATAGERKGAAGPHAAAGDKAPSAPDAQMTNGALQSASVSTPVVQSRLLAKNGADAAAAPGVTGEGDPDIEAIVHKATGAGTLADRNRLSRLAFANWLSRRSLGPVRIGSRFTRAERPFDAPETEDSAGADKERPRTRAIVAKPGASTKGGPLLAHRKPTGSGGRAAPGGASLIRQTSTNGGTAPSATMTGRSERTASALKNSERPFAMPVRLDGSDAQSTRRDGSNAAWVPFDGSSAVPVRLDGSGATPDRSARSADLPRLIHPATGAIAASPSNQGAGETAAGPLAGSSREATPSPTGEANSFASPATRETAAMSSPFGIYTEDAASDKQQTSIIDEANVDEGTVQTARGVYVPTASPNERSYPLLARLIPGGQARFRSPGGPDARTPAAAGARNAGPRSRHAGQPLMGHAQSVGSRGKQTGQPPMGHSPVGRTFPVRSGPADRTEIVQARFAPPQTKQQALRAFRIPSDFASPIADPSTSLASSVAAPGAVPRLTAAASPIPFGGAGHSPGERALALTEPLRPAAAGLTAALPRSSPLAASAAAWPGAETPAHAAALAATTPGLAGPSPLRLAAARSPGAGIGPAAARHRRLAAPAAGSPPQASARSNPAAPADAGPRLALLAPTPRASLAQPSRSPAPAELEMRRQERQAPVAAPKQEVVVEAPREIDEEQLKAALSKMPELRPDKLADQVYKALMKRMKFEQRLRGY</sequence>
<comment type="caution">
    <text evidence="2">The sequence shown here is derived from an EMBL/GenBank/DDBJ whole genome shotgun (WGS) entry which is preliminary data.</text>
</comment>
<keyword evidence="3" id="KW-1185">Reference proteome</keyword>
<feature type="compositionally biased region" description="Polar residues" evidence="1">
    <location>
        <begin position="1232"/>
        <end position="1242"/>
    </location>
</feature>
<feature type="compositionally biased region" description="Low complexity" evidence="1">
    <location>
        <begin position="1199"/>
        <end position="1217"/>
    </location>
</feature>
<dbReference type="Proteomes" id="UP000564644">
    <property type="component" value="Unassembled WGS sequence"/>
</dbReference>
<feature type="compositionally biased region" description="Polar residues" evidence="1">
    <location>
        <begin position="409"/>
        <end position="418"/>
    </location>
</feature>
<protein>
    <submittedName>
        <fullName evidence="2">Uncharacterized protein</fullName>
    </submittedName>
</protein>
<feature type="compositionally biased region" description="Low complexity" evidence="1">
    <location>
        <begin position="827"/>
        <end position="839"/>
    </location>
</feature>
<feature type="compositionally biased region" description="Low complexity" evidence="1">
    <location>
        <begin position="1413"/>
        <end position="1427"/>
    </location>
</feature>
<dbReference type="RefSeq" id="WP_185133254.1">
    <property type="nucleotide sequence ID" value="NZ_JACJVO010000051.1"/>
</dbReference>
<feature type="compositionally biased region" description="Polar residues" evidence="1">
    <location>
        <begin position="991"/>
        <end position="1008"/>
    </location>
</feature>
<reference evidence="2 3" key="1">
    <citation type="submission" date="2020-08" db="EMBL/GenBank/DDBJ databases">
        <title>Cohnella phylogeny.</title>
        <authorList>
            <person name="Dunlap C."/>
        </authorList>
    </citation>
    <scope>NUCLEOTIDE SEQUENCE [LARGE SCALE GENOMIC DNA]</scope>
    <source>
        <strain evidence="2 3">CBP 2801</strain>
    </source>
</reference>
<feature type="compositionally biased region" description="Polar residues" evidence="1">
    <location>
        <begin position="751"/>
        <end position="765"/>
    </location>
</feature>
<feature type="region of interest" description="Disordered" evidence="1">
    <location>
        <begin position="342"/>
        <end position="594"/>
    </location>
</feature>
<proteinExistence type="predicted"/>
<organism evidence="2 3">
    <name type="scientific">Cohnella zeiphila</name>
    <dbReference type="NCBI Taxonomy" id="2761120"/>
    <lineage>
        <taxon>Bacteria</taxon>
        <taxon>Bacillati</taxon>
        <taxon>Bacillota</taxon>
        <taxon>Bacilli</taxon>
        <taxon>Bacillales</taxon>
        <taxon>Paenibacillaceae</taxon>
        <taxon>Cohnella</taxon>
    </lineage>
</organism>
<feature type="region of interest" description="Disordered" evidence="1">
    <location>
        <begin position="928"/>
        <end position="1136"/>
    </location>
</feature>
<feature type="region of interest" description="Disordered" evidence="1">
    <location>
        <begin position="1317"/>
        <end position="1338"/>
    </location>
</feature>
<feature type="compositionally biased region" description="Low complexity" evidence="1">
    <location>
        <begin position="684"/>
        <end position="697"/>
    </location>
</feature>
<feature type="compositionally biased region" description="Low complexity" evidence="1">
    <location>
        <begin position="346"/>
        <end position="378"/>
    </location>
</feature>
<feature type="region of interest" description="Disordered" evidence="1">
    <location>
        <begin position="649"/>
        <end position="859"/>
    </location>
</feature>
<feature type="compositionally biased region" description="Low complexity" evidence="1">
    <location>
        <begin position="735"/>
        <end position="744"/>
    </location>
</feature>
<evidence type="ECO:0000313" key="3">
    <source>
        <dbReference type="Proteomes" id="UP000564644"/>
    </source>
</evidence>
<name>A0A7X0ST20_9BACL</name>
<feature type="region of interest" description="Disordered" evidence="1">
    <location>
        <begin position="1193"/>
        <end position="1258"/>
    </location>
</feature>
<accession>A0A7X0ST20</accession>
<feature type="compositionally biased region" description="Basic and acidic residues" evidence="1">
    <location>
        <begin position="214"/>
        <end position="224"/>
    </location>
</feature>
<feature type="compositionally biased region" description="Polar residues" evidence="1">
    <location>
        <begin position="468"/>
        <end position="481"/>
    </location>
</feature>
<feature type="compositionally biased region" description="Polar residues" evidence="1">
    <location>
        <begin position="1109"/>
        <end position="1124"/>
    </location>
</feature>
<evidence type="ECO:0000256" key="1">
    <source>
        <dbReference type="SAM" id="MobiDB-lite"/>
    </source>
</evidence>
<feature type="compositionally biased region" description="Low complexity" evidence="1">
    <location>
        <begin position="514"/>
        <end position="528"/>
    </location>
</feature>
<feature type="compositionally biased region" description="Polar residues" evidence="1">
    <location>
        <begin position="845"/>
        <end position="859"/>
    </location>
</feature>
<dbReference type="EMBL" id="JACJVO010000051">
    <property type="protein sequence ID" value="MBB6735604.1"/>
    <property type="molecule type" value="Genomic_DNA"/>
</dbReference>
<feature type="region of interest" description="Disordered" evidence="1">
    <location>
        <begin position="131"/>
        <end position="297"/>
    </location>
</feature>